<dbReference type="EMBL" id="CP003388">
    <property type="protein sequence ID" value="AFD55704.1"/>
    <property type="molecule type" value="Genomic_DNA"/>
</dbReference>
<dbReference type="GO" id="GO:0006220">
    <property type="term" value="P:pyrimidine nucleotide metabolic process"/>
    <property type="evidence" value="ECO:0007669"/>
    <property type="project" value="UniProtKB-UniRule"/>
</dbReference>
<keyword evidence="8" id="KW-0963">Cytoplasm</keyword>
<dbReference type="HAMAP" id="MF_00238">
    <property type="entry name" value="Cytidyl_kinase_type1"/>
    <property type="match status" value="1"/>
</dbReference>
<dbReference type="SUPFAM" id="SSF52540">
    <property type="entry name" value="P-loop containing nucleoside triphosphate hydrolases"/>
    <property type="match status" value="1"/>
</dbReference>
<comment type="catalytic activity">
    <reaction evidence="7 8">
        <text>CMP + ATP = CDP + ADP</text>
        <dbReference type="Rhea" id="RHEA:11600"/>
        <dbReference type="ChEBI" id="CHEBI:30616"/>
        <dbReference type="ChEBI" id="CHEBI:58069"/>
        <dbReference type="ChEBI" id="CHEBI:60377"/>
        <dbReference type="ChEBI" id="CHEBI:456216"/>
        <dbReference type="EC" id="2.7.4.25"/>
    </reaction>
</comment>
<dbReference type="AlphaFoldDB" id="H8M944"/>
<comment type="similarity">
    <text evidence="1 8">Belongs to the cytidylate kinase family. Type 1 subfamily.</text>
</comment>
<dbReference type="PANTHER" id="PTHR21299">
    <property type="entry name" value="CYTIDYLATE KINASE/PANTOATE-BETA-ALANINE LIGASE"/>
    <property type="match status" value="1"/>
</dbReference>
<dbReference type="PANTHER" id="PTHR21299:SF2">
    <property type="entry name" value="CYTIDYLATE KINASE"/>
    <property type="match status" value="1"/>
</dbReference>
<dbReference type="KEGG" id="rai:RA0C_0750"/>
<evidence type="ECO:0000256" key="7">
    <source>
        <dbReference type="ARBA" id="ARBA00048478"/>
    </source>
</evidence>
<organism evidence="10 11">
    <name type="scientific">Riemerella anatipestifer (strain ATCC 11845 / DSM 15868 / JCM 9532 / NCTC 11014)</name>
    <dbReference type="NCBI Taxonomy" id="693978"/>
    <lineage>
        <taxon>Bacteria</taxon>
        <taxon>Pseudomonadati</taxon>
        <taxon>Bacteroidota</taxon>
        <taxon>Flavobacteriia</taxon>
        <taxon>Flavobacteriales</taxon>
        <taxon>Weeksellaceae</taxon>
        <taxon>Riemerella</taxon>
    </lineage>
</organism>
<keyword evidence="4 8" id="KW-0418">Kinase</keyword>
<evidence type="ECO:0000256" key="4">
    <source>
        <dbReference type="ARBA" id="ARBA00022777"/>
    </source>
</evidence>
<dbReference type="GO" id="GO:0005524">
    <property type="term" value="F:ATP binding"/>
    <property type="evidence" value="ECO:0007669"/>
    <property type="project" value="UniProtKB-UniRule"/>
</dbReference>
<evidence type="ECO:0000256" key="3">
    <source>
        <dbReference type="ARBA" id="ARBA00022741"/>
    </source>
</evidence>
<evidence type="ECO:0000256" key="8">
    <source>
        <dbReference type="HAMAP-Rule" id="MF_00238"/>
    </source>
</evidence>
<feature type="domain" description="Cytidylate kinase" evidence="9">
    <location>
        <begin position="8"/>
        <end position="223"/>
    </location>
</feature>
<dbReference type="HOGENOM" id="CLU_079959_0_2_10"/>
<keyword evidence="3 8" id="KW-0547">Nucleotide-binding</keyword>
<dbReference type="Proteomes" id="UP000010093">
    <property type="component" value="Chromosome"/>
</dbReference>
<reference evidence="10 11" key="1">
    <citation type="journal article" date="2012" name="J. Bacteriol.">
        <title>Complete genome sequence of Riemerella anatipestifer reference strain.</title>
        <authorList>
            <person name="Wang X."/>
            <person name="Zhu D."/>
            <person name="Wang M."/>
            <person name="Cheng A."/>
            <person name="Jia R."/>
            <person name="Zhou Y."/>
            <person name="Chen Z."/>
            <person name="Luo Q."/>
            <person name="Liu F."/>
            <person name="Wang Y."/>
            <person name="Chen X.Y."/>
        </authorList>
    </citation>
    <scope>NUCLEOTIDE SEQUENCE [LARGE SCALE GENOMIC DNA]</scope>
    <source>
        <strain evidence="11">DSM 15868</strain>
    </source>
</reference>
<dbReference type="InterPro" id="IPR027417">
    <property type="entry name" value="P-loop_NTPase"/>
</dbReference>
<gene>
    <name evidence="8" type="primary">cmk</name>
    <name evidence="10" type="ORF">RA0C_0750</name>
</gene>
<protein>
    <recommendedName>
        <fullName evidence="8">Cytidylate kinase</fullName>
        <shortName evidence="8">CK</shortName>
        <ecNumber evidence="8">2.7.4.25</ecNumber>
    </recommendedName>
    <alternativeName>
        <fullName evidence="8">Cytidine monophosphate kinase</fullName>
        <shortName evidence="8">CMP kinase</shortName>
    </alternativeName>
</protein>
<comment type="catalytic activity">
    <reaction evidence="6 8">
        <text>dCMP + ATP = dCDP + ADP</text>
        <dbReference type="Rhea" id="RHEA:25094"/>
        <dbReference type="ChEBI" id="CHEBI:30616"/>
        <dbReference type="ChEBI" id="CHEBI:57566"/>
        <dbReference type="ChEBI" id="CHEBI:58593"/>
        <dbReference type="ChEBI" id="CHEBI:456216"/>
        <dbReference type="EC" id="2.7.4.25"/>
    </reaction>
</comment>
<name>H8M944_RIEAD</name>
<evidence type="ECO:0000256" key="2">
    <source>
        <dbReference type="ARBA" id="ARBA00022679"/>
    </source>
</evidence>
<dbReference type="InterPro" id="IPR011994">
    <property type="entry name" value="Cytidylate_kinase_dom"/>
</dbReference>
<proteinExistence type="inferred from homology"/>
<keyword evidence="5 8" id="KW-0067">ATP-binding</keyword>
<dbReference type="EC" id="2.7.4.25" evidence="8"/>
<sequence>MMTKLPVIAIDGYSSTGKSSISKEIAKRLGIIHLDTGALYRAITYFALQNCPSSDGFNTEALVEQLPNIHLEFKEEQHQLSLFLNGENVAEKIRSMEVNQKVSDVAKMPEVRNFLLQTQRDIAANGGVVMDGRDIGSVVLPNADYKFFLTASVEERTKRRFLELKASGTETTMDEVRTNLIERDKKDSERAVAPLIQTEDAICIDNTNLDKEQTIEAILSYIKK</sequence>
<evidence type="ECO:0000313" key="11">
    <source>
        <dbReference type="Proteomes" id="UP000010093"/>
    </source>
</evidence>
<evidence type="ECO:0000259" key="9">
    <source>
        <dbReference type="Pfam" id="PF02224"/>
    </source>
</evidence>
<dbReference type="GO" id="GO:0015949">
    <property type="term" value="P:nucleobase-containing small molecule interconversion"/>
    <property type="evidence" value="ECO:0007669"/>
    <property type="project" value="TreeGrafter"/>
</dbReference>
<dbReference type="GO" id="GO:0005829">
    <property type="term" value="C:cytosol"/>
    <property type="evidence" value="ECO:0007669"/>
    <property type="project" value="TreeGrafter"/>
</dbReference>
<dbReference type="GO" id="GO:0036431">
    <property type="term" value="F:dCMP kinase activity"/>
    <property type="evidence" value="ECO:0007669"/>
    <property type="project" value="InterPro"/>
</dbReference>
<dbReference type="CDD" id="cd02020">
    <property type="entry name" value="CMPK"/>
    <property type="match status" value="1"/>
</dbReference>
<comment type="subcellular location">
    <subcellularLocation>
        <location evidence="8">Cytoplasm</location>
    </subcellularLocation>
</comment>
<dbReference type="InterPro" id="IPR003136">
    <property type="entry name" value="Cytidylate_kin"/>
</dbReference>
<evidence type="ECO:0000256" key="1">
    <source>
        <dbReference type="ARBA" id="ARBA00009427"/>
    </source>
</evidence>
<evidence type="ECO:0000313" key="10">
    <source>
        <dbReference type="EMBL" id="AFD55704.1"/>
    </source>
</evidence>
<dbReference type="GO" id="GO:0036430">
    <property type="term" value="F:CMP kinase activity"/>
    <property type="evidence" value="ECO:0007669"/>
    <property type="project" value="RHEA"/>
</dbReference>
<feature type="binding site" evidence="8">
    <location>
        <begin position="12"/>
        <end position="20"/>
    </location>
    <ligand>
        <name>ATP</name>
        <dbReference type="ChEBI" id="CHEBI:30616"/>
    </ligand>
</feature>
<evidence type="ECO:0000256" key="5">
    <source>
        <dbReference type="ARBA" id="ARBA00022840"/>
    </source>
</evidence>
<keyword evidence="2 8" id="KW-0808">Transferase</keyword>
<accession>H8M944</accession>
<dbReference type="NCBIfam" id="TIGR00017">
    <property type="entry name" value="cmk"/>
    <property type="match status" value="1"/>
</dbReference>
<dbReference type="Gene3D" id="3.40.50.300">
    <property type="entry name" value="P-loop containing nucleotide triphosphate hydrolases"/>
    <property type="match status" value="1"/>
</dbReference>
<dbReference type="PATRIC" id="fig|693978.17.peg.759"/>
<evidence type="ECO:0000256" key="6">
    <source>
        <dbReference type="ARBA" id="ARBA00047615"/>
    </source>
</evidence>
<dbReference type="Pfam" id="PF02224">
    <property type="entry name" value="Cytidylate_kin"/>
    <property type="match status" value="1"/>
</dbReference>